<proteinExistence type="predicted"/>
<organism evidence="1 2">
    <name type="scientific">Castanea mollissima</name>
    <name type="common">Chinese chestnut</name>
    <dbReference type="NCBI Taxonomy" id="60419"/>
    <lineage>
        <taxon>Eukaryota</taxon>
        <taxon>Viridiplantae</taxon>
        <taxon>Streptophyta</taxon>
        <taxon>Embryophyta</taxon>
        <taxon>Tracheophyta</taxon>
        <taxon>Spermatophyta</taxon>
        <taxon>Magnoliopsida</taxon>
        <taxon>eudicotyledons</taxon>
        <taxon>Gunneridae</taxon>
        <taxon>Pentapetalae</taxon>
        <taxon>rosids</taxon>
        <taxon>fabids</taxon>
        <taxon>Fagales</taxon>
        <taxon>Fagaceae</taxon>
        <taxon>Castanea</taxon>
    </lineage>
</organism>
<gene>
    <name evidence="1" type="ORF">CMV_020960</name>
</gene>
<keyword evidence="2" id="KW-1185">Reference proteome</keyword>
<dbReference type="EMBL" id="JRKL02003997">
    <property type="protein sequence ID" value="KAF3953614.1"/>
    <property type="molecule type" value="Genomic_DNA"/>
</dbReference>
<evidence type="ECO:0000313" key="1">
    <source>
        <dbReference type="EMBL" id="KAF3953614.1"/>
    </source>
</evidence>
<accession>A0A8J4QVQ8</accession>
<dbReference type="Proteomes" id="UP000737018">
    <property type="component" value="Unassembled WGS sequence"/>
</dbReference>
<reference evidence="1" key="1">
    <citation type="submission" date="2020-03" db="EMBL/GenBank/DDBJ databases">
        <title>Castanea mollissima Vanexum genome sequencing.</title>
        <authorList>
            <person name="Staton M."/>
        </authorList>
    </citation>
    <scope>NUCLEOTIDE SEQUENCE</scope>
    <source>
        <tissue evidence="1">Leaf</tissue>
    </source>
</reference>
<evidence type="ECO:0000313" key="2">
    <source>
        <dbReference type="Proteomes" id="UP000737018"/>
    </source>
</evidence>
<dbReference type="AlphaFoldDB" id="A0A8J4QVQ8"/>
<comment type="caution">
    <text evidence="1">The sequence shown here is derived from an EMBL/GenBank/DDBJ whole genome shotgun (WGS) entry which is preliminary data.</text>
</comment>
<name>A0A8J4QVQ8_9ROSI</name>
<protein>
    <submittedName>
        <fullName evidence="1">Uncharacterized protein</fullName>
    </submittedName>
</protein>
<sequence length="104" mass="11530">MPLFVSLIPICSNAKLVSFTTWKQLTFHSAEAHNQVENIPKDTVVPFSTKFPGLVALKTSVVNTFSHNRKFLGSIAHEQMFKVPRESAIKGTNCSSSKSFFADL</sequence>